<keyword evidence="5 11" id="KW-0812">Transmembrane</keyword>
<evidence type="ECO:0000256" key="4">
    <source>
        <dbReference type="ARBA" id="ARBA00022475"/>
    </source>
</evidence>
<evidence type="ECO:0000256" key="11">
    <source>
        <dbReference type="SAM" id="Phobius"/>
    </source>
</evidence>
<dbReference type="Pfam" id="PF02699">
    <property type="entry name" value="YajC"/>
    <property type="match status" value="1"/>
</dbReference>
<protein>
    <submittedName>
        <fullName evidence="12">Preprotein translocase subunit YajC</fullName>
    </submittedName>
</protein>
<keyword evidence="13" id="KW-1185">Reference proteome</keyword>
<name>A0A1L8MKX9_9STRE</name>
<keyword evidence="9 11" id="KW-0472">Membrane</keyword>
<dbReference type="RefSeq" id="WP_071794451.1">
    <property type="nucleotide sequence ID" value="NZ_LZDD01000003.1"/>
</dbReference>
<evidence type="ECO:0000256" key="5">
    <source>
        <dbReference type="ARBA" id="ARBA00022692"/>
    </source>
</evidence>
<feature type="transmembrane region" description="Helical" evidence="11">
    <location>
        <begin position="6"/>
        <end position="21"/>
    </location>
</feature>
<evidence type="ECO:0000256" key="8">
    <source>
        <dbReference type="ARBA" id="ARBA00023010"/>
    </source>
</evidence>
<evidence type="ECO:0000256" key="2">
    <source>
        <dbReference type="ARBA" id="ARBA00006742"/>
    </source>
</evidence>
<dbReference type="PANTHER" id="PTHR33909">
    <property type="entry name" value="SEC TRANSLOCON ACCESSORY COMPLEX SUBUNIT YAJC"/>
    <property type="match status" value="1"/>
</dbReference>
<evidence type="ECO:0000256" key="10">
    <source>
        <dbReference type="SAM" id="MobiDB-lite"/>
    </source>
</evidence>
<comment type="similarity">
    <text evidence="2">Belongs to the YajC family.</text>
</comment>
<sequence>MGFSTIIMFVVFIGLIFYMQRQQKKQAQERQEQMNALQKGDEVITIGGMYALVDEVDQAANKIILDVDGVYLPFELGAIKRIVTKASAEAVTTSNEAVEDKQAEEVVPASEEVTPVAEESAIQTAETSDSAIQE</sequence>
<dbReference type="AlphaFoldDB" id="A0A1L8MKX9"/>
<comment type="subcellular location">
    <subcellularLocation>
        <location evidence="1">Cell membrane</location>
        <topology evidence="1">Single-pass membrane protein</topology>
    </subcellularLocation>
</comment>
<dbReference type="NCBIfam" id="TIGR00739">
    <property type="entry name" value="yajC"/>
    <property type="match status" value="1"/>
</dbReference>
<feature type="compositionally biased region" description="Polar residues" evidence="10">
    <location>
        <begin position="121"/>
        <end position="134"/>
    </location>
</feature>
<dbReference type="GO" id="GO:0005886">
    <property type="term" value="C:plasma membrane"/>
    <property type="evidence" value="ECO:0007669"/>
    <property type="project" value="UniProtKB-SubCell"/>
</dbReference>
<evidence type="ECO:0000256" key="1">
    <source>
        <dbReference type="ARBA" id="ARBA00004162"/>
    </source>
</evidence>
<keyword evidence="6" id="KW-0653">Protein transport</keyword>
<dbReference type="InterPro" id="IPR003849">
    <property type="entry name" value="Preprotein_translocase_YajC"/>
</dbReference>
<dbReference type="GO" id="GO:0015031">
    <property type="term" value="P:protein transport"/>
    <property type="evidence" value="ECO:0007669"/>
    <property type="project" value="UniProtKB-KW"/>
</dbReference>
<evidence type="ECO:0000256" key="3">
    <source>
        <dbReference type="ARBA" id="ARBA00022448"/>
    </source>
</evidence>
<evidence type="ECO:0000256" key="6">
    <source>
        <dbReference type="ARBA" id="ARBA00022927"/>
    </source>
</evidence>
<evidence type="ECO:0000256" key="9">
    <source>
        <dbReference type="ARBA" id="ARBA00023136"/>
    </source>
</evidence>
<organism evidence="12 13">
    <name type="scientific">Streptococcus bovimastitidis</name>
    <dbReference type="NCBI Taxonomy" id="1856638"/>
    <lineage>
        <taxon>Bacteria</taxon>
        <taxon>Bacillati</taxon>
        <taxon>Bacillota</taxon>
        <taxon>Bacilli</taxon>
        <taxon>Lactobacillales</taxon>
        <taxon>Streptococcaceae</taxon>
        <taxon>Streptococcus</taxon>
    </lineage>
</organism>
<dbReference type="EMBL" id="LZDD01000003">
    <property type="protein sequence ID" value="OJF71388.1"/>
    <property type="molecule type" value="Genomic_DNA"/>
</dbReference>
<dbReference type="PRINTS" id="PR01853">
    <property type="entry name" value="YAJCTRNLCASE"/>
</dbReference>
<keyword evidence="8" id="KW-0811">Translocation</keyword>
<evidence type="ECO:0000313" key="12">
    <source>
        <dbReference type="EMBL" id="OJF71388.1"/>
    </source>
</evidence>
<evidence type="ECO:0000313" key="13">
    <source>
        <dbReference type="Proteomes" id="UP000182015"/>
    </source>
</evidence>
<feature type="region of interest" description="Disordered" evidence="10">
    <location>
        <begin position="93"/>
        <end position="134"/>
    </location>
</feature>
<dbReference type="NCBIfam" id="NF005100">
    <property type="entry name" value="PRK06531.1"/>
    <property type="match status" value="1"/>
</dbReference>
<reference evidence="13" key="1">
    <citation type="submission" date="2016-06" db="EMBL/GenBank/DDBJ databases">
        <authorList>
            <person name="de Vries S.P.W."/>
            <person name="Hadjirin N.F."/>
            <person name="Lay E.M."/>
            <person name="Zadoks R.N."/>
            <person name="Peacock S.J."/>
            <person name="Parkhill J."/>
            <person name="Grant A.J."/>
            <person name="Mcdougall S."/>
            <person name="Holmes M.A."/>
        </authorList>
    </citation>
    <scope>NUCLEOTIDE SEQUENCE [LARGE SCALE GENOMIC DNA]</scope>
    <source>
        <strain evidence="13">NZ1587</strain>
    </source>
</reference>
<proteinExistence type="inferred from homology"/>
<dbReference type="STRING" id="1856638.A9Q68_09405"/>
<evidence type="ECO:0000256" key="7">
    <source>
        <dbReference type="ARBA" id="ARBA00022989"/>
    </source>
</evidence>
<comment type="caution">
    <text evidence="12">The sequence shown here is derived from an EMBL/GenBank/DDBJ whole genome shotgun (WGS) entry which is preliminary data.</text>
</comment>
<gene>
    <name evidence="12" type="ORF">A9Q68_09405</name>
</gene>
<keyword evidence="3" id="KW-0813">Transport</keyword>
<accession>A0A1L8MKX9</accession>
<dbReference type="OrthoDB" id="9800132at2"/>
<dbReference type="Proteomes" id="UP000182015">
    <property type="component" value="Unassembled WGS sequence"/>
</dbReference>
<dbReference type="SMART" id="SM01323">
    <property type="entry name" value="YajC"/>
    <property type="match status" value="1"/>
</dbReference>
<keyword evidence="4" id="KW-1003">Cell membrane</keyword>
<dbReference type="PANTHER" id="PTHR33909:SF1">
    <property type="entry name" value="SEC TRANSLOCON ACCESSORY COMPLEX SUBUNIT YAJC"/>
    <property type="match status" value="1"/>
</dbReference>
<keyword evidence="7 11" id="KW-1133">Transmembrane helix</keyword>